<dbReference type="PANTHER" id="PTHR47926:SF450">
    <property type="entry name" value="DYW DOMAIN-CONTAINING PROTEIN"/>
    <property type="match status" value="1"/>
</dbReference>
<comment type="caution">
    <text evidence="3">The sequence shown here is derived from an EMBL/GenBank/DDBJ whole genome shotgun (WGS) entry which is preliminary data.</text>
</comment>
<evidence type="ECO:0000313" key="3">
    <source>
        <dbReference type="EMBL" id="CAH8360482.1"/>
    </source>
</evidence>
<dbReference type="InterPro" id="IPR046848">
    <property type="entry name" value="E_motif"/>
</dbReference>
<dbReference type="Proteomes" id="UP001642260">
    <property type="component" value="Unassembled WGS sequence"/>
</dbReference>
<dbReference type="InterPro" id="IPR002885">
    <property type="entry name" value="PPR_rpt"/>
</dbReference>
<dbReference type="NCBIfam" id="TIGR00756">
    <property type="entry name" value="PPR"/>
    <property type="match status" value="2"/>
</dbReference>
<reference evidence="3 4" key="1">
    <citation type="submission" date="2022-03" db="EMBL/GenBank/DDBJ databases">
        <authorList>
            <person name="Macdonald S."/>
            <person name="Ahmed S."/>
            <person name="Newling K."/>
        </authorList>
    </citation>
    <scope>NUCLEOTIDE SEQUENCE [LARGE SCALE GENOMIC DNA]</scope>
</reference>
<evidence type="ECO:0000256" key="1">
    <source>
        <dbReference type="ARBA" id="ARBA00022737"/>
    </source>
</evidence>
<proteinExistence type="predicted"/>
<evidence type="ECO:0000256" key="2">
    <source>
        <dbReference type="PROSITE-ProRule" id="PRU00708"/>
    </source>
</evidence>
<dbReference type="AlphaFoldDB" id="A0ABC8KNS5"/>
<protein>
    <recommendedName>
        <fullName evidence="5">Pentatricopeptide repeat-containing protein</fullName>
    </recommendedName>
</protein>
<dbReference type="PROSITE" id="PS51375">
    <property type="entry name" value="PPR"/>
    <property type="match status" value="1"/>
</dbReference>
<dbReference type="FunFam" id="1.25.40.10:FF:000242">
    <property type="entry name" value="Pentatricopeptide repeat-containing protein"/>
    <property type="match status" value="1"/>
</dbReference>
<accession>A0ABC8KNS5</accession>
<evidence type="ECO:0008006" key="5">
    <source>
        <dbReference type="Google" id="ProtNLM"/>
    </source>
</evidence>
<feature type="repeat" description="PPR" evidence="2">
    <location>
        <begin position="273"/>
        <end position="307"/>
    </location>
</feature>
<gene>
    <name evidence="3" type="ORF">ERUC_LOCUS26238</name>
</gene>
<keyword evidence="4" id="KW-1185">Reference proteome</keyword>
<dbReference type="Pfam" id="PF20431">
    <property type="entry name" value="E_motif"/>
    <property type="match status" value="1"/>
</dbReference>
<keyword evidence="1" id="KW-0677">Repeat</keyword>
<dbReference type="FunFam" id="1.25.40.10:FF:001630">
    <property type="entry name" value="Pentatricopeptide repeat-containing protein At5g43790"/>
    <property type="match status" value="1"/>
</dbReference>
<organism evidence="3 4">
    <name type="scientific">Eruca vesicaria subsp. sativa</name>
    <name type="common">Garden rocket</name>
    <name type="synonym">Eruca sativa</name>
    <dbReference type="NCBI Taxonomy" id="29727"/>
    <lineage>
        <taxon>Eukaryota</taxon>
        <taxon>Viridiplantae</taxon>
        <taxon>Streptophyta</taxon>
        <taxon>Embryophyta</taxon>
        <taxon>Tracheophyta</taxon>
        <taxon>Spermatophyta</taxon>
        <taxon>Magnoliopsida</taxon>
        <taxon>eudicotyledons</taxon>
        <taxon>Gunneridae</taxon>
        <taxon>Pentapetalae</taxon>
        <taxon>rosids</taxon>
        <taxon>malvids</taxon>
        <taxon>Brassicales</taxon>
        <taxon>Brassicaceae</taxon>
        <taxon>Brassiceae</taxon>
        <taxon>Eruca</taxon>
    </lineage>
</organism>
<sequence>MTSPTTSNNHQCLKLIPKCKTLKNLKQIHGQFLTTGLSHHTFPLSKLLLLSSTLSLPYALSIFNRISNPSVFLYNTLISSIVSNHQSTQTHLAFSLYSQIRRRANEFTYPSLFKASGFHPRWHPHGRALHAHVLKFLDKQDRFVEAGLVGFYANCGKLRAARSLFDRITEPDLATWNTLLAAYAEIDHDECLKLFLKMQMSSHVTVNEVSLVAWIKSCASSGDLCGGVWGHVYLLKTNLSLNQFIGTSLIDLYSKCGCVSFARKVFDEMRVRDTLCYNAMIRGLAVHGFIQEALGVYKNLISEGLTPDDATFVVTISACSHSGLVEEGVRIFGSMKAVYDVEPKVEHYGCLVDLLGRSGRLKEAEEFIEKMPMEPNAMLWRSFLGSAQIYNDLERGEIALEKLLGLESENSGKYVLLSNIYAGADRWDGVEKTRELMKDRRVNKSPGISTIN</sequence>
<dbReference type="PANTHER" id="PTHR47926">
    <property type="entry name" value="PENTATRICOPEPTIDE REPEAT-CONTAINING PROTEIN"/>
    <property type="match status" value="1"/>
</dbReference>
<dbReference type="InterPro" id="IPR011990">
    <property type="entry name" value="TPR-like_helical_dom_sf"/>
</dbReference>
<dbReference type="EMBL" id="CAKOAT010286265">
    <property type="protein sequence ID" value="CAH8360482.1"/>
    <property type="molecule type" value="Genomic_DNA"/>
</dbReference>
<dbReference type="Gene3D" id="1.25.40.10">
    <property type="entry name" value="Tetratricopeptide repeat domain"/>
    <property type="match status" value="2"/>
</dbReference>
<dbReference type="Pfam" id="PF01535">
    <property type="entry name" value="PPR"/>
    <property type="match status" value="2"/>
</dbReference>
<name>A0ABC8KNS5_ERUVS</name>
<evidence type="ECO:0000313" key="4">
    <source>
        <dbReference type="Proteomes" id="UP001642260"/>
    </source>
</evidence>
<dbReference type="Pfam" id="PF13041">
    <property type="entry name" value="PPR_2"/>
    <property type="match status" value="1"/>
</dbReference>
<dbReference type="InterPro" id="IPR046960">
    <property type="entry name" value="PPR_At4g14850-like_plant"/>
</dbReference>